<dbReference type="PANTHER" id="PTHR48108:SF34">
    <property type="entry name" value="CBS DOMAIN-CONTAINING PROTEIN YHCV"/>
    <property type="match status" value="1"/>
</dbReference>
<dbReference type="InterPro" id="IPR014710">
    <property type="entry name" value="RmlC-like_jellyroll"/>
</dbReference>
<feature type="domain" description="CBS" evidence="4">
    <location>
        <begin position="194"/>
        <end position="251"/>
    </location>
</feature>
<keyword evidence="1" id="KW-0677">Repeat</keyword>
<dbReference type="PROSITE" id="PS50042">
    <property type="entry name" value="CNMP_BINDING_3"/>
    <property type="match status" value="1"/>
</dbReference>
<dbReference type="GO" id="GO:0008773">
    <property type="term" value="F:[protein-PII] uridylyltransferase activity"/>
    <property type="evidence" value="ECO:0007669"/>
    <property type="project" value="InterPro"/>
</dbReference>
<keyword evidence="2" id="KW-0129">CBS domain</keyword>
<dbReference type="Pfam" id="PF10335">
    <property type="entry name" value="DUF294_C"/>
    <property type="match status" value="1"/>
</dbReference>
<reference evidence="5" key="1">
    <citation type="submission" date="2019-01" db="EMBL/GenBank/DDBJ databases">
        <authorList>
            <consortium name="Genoscope - CEA"/>
            <person name="William W."/>
        </authorList>
    </citation>
    <scope>NUCLEOTIDE SEQUENCE</scope>
    <source>
        <strain evidence="5">CR-1</strain>
    </source>
</reference>
<dbReference type="PANTHER" id="PTHR48108">
    <property type="entry name" value="CBS DOMAIN-CONTAINING PROTEIN CBSX2, CHLOROPLASTIC"/>
    <property type="match status" value="1"/>
</dbReference>
<dbReference type="SUPFAM" id="SSF81301">
    <property type="entry name" value="Nucleotidyltransferase"/>
    <property type="match status" value="1"/>
</dbReference>
<protein>
    <recommendedName>
        <fullName evidence="6">Histidine kinase</fullName>
    </recommendedName>
</protein>
<dbReference type="Pfam" id="PF00571">
    <property type="entry name" value="CBS"/>
    <property type="match status" value="2"/>
</dbReference>
<dbReference type="PROSITE" id="PS51371">
    <property type="entry name" value="CBS"/>
    <property type="match status" value="2"/>
</dbReference>
<dbReference type="InterPro" id="IPR018490">
    <property type="entry name" value="cNMP-bd_dom_sf"/>
</dbReference>
<dbReference type="SUPFAM" id="SSF51206">
    <property type="entry name" value="cAMP-binding domain-like"/>
    <property type="match status" value="1"/>
</dbReference>
<evidence type="ECO:0000313" key="5">
    <source>
        <dbReference type="EMBL" id="VEN74446.1"/>
    </source>
</evidence>
<dbReference type="InterPro" id="IPR046342">
    <property type="entry name" value="CBS_dom_sf"/>
</dbReference>
<accession>A0A484HLH3</accession>
<organism evidence="5">
    <name type="scientific">uncultured Desulfobacteraceae bacterium</name>
    <dbReference type="NCBI Taxonomy" id="218296"/>
    <lineage>
        <taxon>Bacteria</taxon>
        <taxon>Pseudomonadati</taxon>
        <taxon>Thermodesulfobacteriota</taxon>
        <taxon>Desulfobacteria</taxon>
        <taxon>Desulfobacterales</taxon>
        <taxon>Desulfobacteraceae</taxon>
        <taxon>environmental samples</taxon>
    </lineage>
</organism>
<dbReference type="InterPro" id="IPR005105">
    <property type="entry name" value="GlnD_Uridyltrans_N"/>
</dbReference>
<dbReference type="Pfam" id="PF00027">
    <property type="entry name" value="cNMP_binding"/>
    <property type="match status" value="1"/>
</dbReference>
<evidence type="ECO:0008006" key="6">
    <source>
        <dbReference type="Google" id="ProtNLM"/>
    </source>
</evidence>
<dbReference type="SUPFAM" id="SSF54631">
    <property type="entry name" value="CBS-domain pair"/>
    <property type="match status" value="1"/>
</dbReference>
<dbReference type="EMBL" id="CAACVI010000034">
    <property type="protein sequence ID" value="VEN74446.1"/>
    <property type="molecule type" value="Genomic_DNA"/>
</dbReference>
<dbReference type="InterPro" id="IPR043519">
    <property type="entry name" value="NT_sf"/>
</dbReference>
<evidence type="ECO:0000259" key="4">
    <source>
        <dbReference type="PROSITE" id="PS51371"/>
    </source>
</evidence>
<dbReference type="CDD" id="cd05401">
    <property type="entry name" value="NT_GlnE_GlnD_like"/>
    <property type="match status" value="1"/>
</dbReference>
<dbReference type="SMART" id="SM00100">
    <property type="entry name" value="cNMP"/>
    <property type="match status" value="1"/>
</dbReference>
<gene>
    <name evidence="5" type="ORF">EPICR_40025</name>
</gene>
<sequence>MVQNSGRICRKNAADGGKKNMQTKMVFQKTQAVAFLSDMAPFSFIPENVLEDMAGKIKPAHFPAGAFILRQGKSSVRHLYIILKGSIEIYYEKDNEKTLRGFLGEKDTYGGISMLLNNEISVRTLEAREDSFFYLLPRDVFLKTCGDHKEFSEYFTSAFGRRMLDRSYSNMMIKSAGTLDDSLQFFNRPVSDFFTPHVVSCDMGRSIRETAVEMTRQKSGVVLVKNAGGEYVGIVTDNDLRSRVIAKGHDIDRPIHEIMSPSVRAVPATALVFEALIKMMKRNIKRLAVTDHKDRVCGVVTNQNLLAAQTESPLMLMRQINEADDIRLIFDKHARLPGMISSLIKSGAEPENINRLITTLSDAILEKCIQFAIDELGEPPARFVFMIMGSEGRKEQTLKTDQDNAIIYEDVPRESEERVRDYFLTLGEKVCGWLDQAGYDFCPGGIMAQNPKWNAPMSTWKEYFSKWIYTAKPEALLLASIFFDFRSGYGDADLIAELRKFLFHSLKGWAGFFRHLTENALHFKPPLGFFRNFVVESKGEHRNKFDIKGAMMPIVDFARVYALKNGIEETNTLGRLEELFKKKVLSRHDYNEISKSYRFLMRLRFVTQIKTIMDEGKKPHNYINPKEISRIEQTMLKEIFKRIVQCQSTLGMDFMGTNMI</sequence>
<dbReference type="SMART" id="SM00116">
    <property type="entry name" value="CBS"/>
    <property type="match status" value="2"/>
</dbReference>
<feature type="domain" description="CBS" evidence="4">
    <location>
        <begin position="259"/>
        <end position="316"/>
    </location>
</feature>
<evidence type="ECO:0000259" key="3">
    <source>
        <dbReference type="PROSITE" id="PS50042"/>
    </source>
</evidence>
<dbReference type="Gene3D" id="3.10.580.10">
    <property type="entry name" value="CBS-domain"/>
    <property type="match status" value="1"/>
</dbReference>
<dbReference type="InterPro" id="IPR051462">
    <property type="entry name" value="CBS_domain-containing"/>
</dbReference>
<name>A0A484HLH3_9BACT</name>
<evidence type="ECO:0000256" key="1">
    <source>
        <dbReference type="ARBA" id="ARBA00022737"/>
    </source>
</evidence>
<dbReference type="Gene3D" id="2.60.120.10">
    <property type="entry name" value="Jelly Rolls"/>
    <property type="match status" value="1"/>
</dbReference>
<feature type="domain" description="Cyclic nucleotide-binding" evidence="3">
    <location>
        <begin position="41"/>
        <end position="162"/>
    </location>
</feature>
<dbReference type="InterPro" id="IPR018821">
    <property type="entry name" value="DUF294_put_nucleoTrafse_sb-bd"/>
</dbReference>
<evidence type="ECO:0000256" key="2">
    <source>
        <dbReference type="PROSITE-ProRule" id="PRU00703"/>
    </source>
</evidence>
<proteinExistence type="predicted"/>
<dbReference type="InterPro" id="IPR000595">
    <property type="entry name" value="cNMP-bd_dom"/>
</dbReference>
<dbReference type="InterPro" id="IPR000644">
    <property type="entry name" value="CBS_dom"/>
</dbReference>
<dbReference type="CDD" id="cd00038">
    <property type="entry name" value="CAP_ED"/>
    <property type="match status" value="1"/>
</dbReference>
<dbReference type="AlphaFoldDB" id="A0A484HLH3"/>
<dbReference type="Pfam" id="PF03445">
    <property type="entry name" value="DUF294"/>
    <property type="match status" value="1"/>
</dbReference>